<reference evidence="2 3" key="1">
    <citation type="submission" date="2010-08" db="EMBL/GenBank/DDBJ databases">
        <title>Complete sequence of Clostridium cellulovorans 743B.</title>
        <authorList>
            <consortium name="US DOE Joint Genome Institute"/>
            <person name="Lucas S."/>
            <person name="Copeland A."/>
            <person name="Lapidus A."/>
            <person name="Cheng J.-F."/>
            <person name="Bruce D."/>
            <person name="Goodwin L."/>
            <person name="Pitluck S."/>
            <person name="Chertkov O."/>
            <person name="Detter J.C."/>
            <person name="Han C."/>
            <person name="Tapia R."/>
            <person name="Land M."/>
            <person name="Hauser L."/>
            <person name="Chang Y.-J."/>
            <person name="Jeffries C."/>
            <person name="Kyrpides N."/>
            <person name="Ivanova N."/>
            <person name="Mikhailova N."/>
            <person name="Hemme C.L."/>
            <person name="Woyke T."/>
        </authorList>
    </citation>
    <scope>NUCLEOTIDE SEQUENCE [LARGE SCALE GENOMIC DNA]</scope>
    <source>
        <strain evidence="3">ATCC 35296 / DSM 3052 / OCM 3 / 743B</strain>
    </source>
</reference>
<dbReference type="AlphaFoldDB" id="D9SMM3"/>
<evidence type="ECO:0000256" key="1">
    <source>
        <dbReference type="SAM" id="Phobius"/>
    </source>
</evidence>
<dbReference type="HOGENOM" id="CLU_049591_0_0_9"/>
<dbReference type="Proteomes" id="UP000002730">
    <property type="component" value="Chromosome"/>
</dbReference>
<keyword evidence="1" id="KW-0812">Transmembrane</keyword>
<dbReference type="GO" id="GO:0051213">
    <property type="term" value="F:dioxygenase activity"/>
    <property type="evidence" value="ECO:0007669"/>
    <property type="project" value="UniProtKB-KW"/>
</dbReference>
<feature type="transmembrane region" description="Helical" evidence="1">
    <location>
        <begin position="101"/>
        <end position="120"/>
    </location>
</feature>
<evidence type="ECO:0000313" key="2">
    <source>
        <dbReference type="EMBL" id="ADL49808.1"/>
    </source>
</evidence>
<keyword evidence="1" id="KW-1133">Transmembrane helix</keyword>
<dbReference type="RefSeq" id="WP_010073083.1">
    <property type="nucleotide sequence ID" value="NC_014393.1"/>
</dbReference>
<proteinExistence type="predicted"/>
<dbReference type="OrthoDB" id="1157001at2"/>
<keyword evidence="2" id="KW-0560">Oxidoreductase</keyword>
<organism evidence="2 3">
    <name type="scientific">Clostridium cellulovorans (strain ATCC 35296 / DSM 3052 / OCM 3 / 743B)</name>
    <dbReference type="NCBI Taxonomy" id="573061"/>
    <lineage>
        <taxon>Bacteria</taxon>
        <taxon>Bacillati</taxon>
        <taxon>Bacillota</taxon>
        <taxon>Clostridia</taxon>
        <taxon>Eubacteriales</taxon>
        <taxon>Clostridiaceae</taxon>
        <taxon>Clostridium</taxon>
    </lineage>
</organism>
<dbReference type="EMBL" id="CP002160">
    <property type="protein sequence ID" value="ADL49808.1"/>
    <property type="molecule type" value="Genomic_DNA"/>
</dbReference>
<protein>
    <submittedName>
        <fullName evidence="2">Phytanoyl-CoA dioxygenase (PhyH) family</fullName>
    </submittedName>
</protein>
<accession>D9SMM3</accession>
<keyword evidence="1" id="KW-0472">Membrane</keyword>
<name>D9SMM3_CLOC7</name>
<keyword evidence="3" id="KW-1185">Reference proteome</keyword>
<dbReference type="STRING" id="573061.Clocel_0017"/>
<gene>
    <name evidence="2" type="ordered locus">Clocel_0017</name>
</gene>
<sequence>MDNYREKLKKITETLLKDEDDYGEIKKATDDLYDVFVAVSDLKEDDASCREDVYLSKGKAIGTVWAAMCIKEFMRTKRFIKGVFLAIKEAQKKFKDTQIHILYAGTGPFATLILPLTTMFSSEEIKVTLLEINSESIKNLKTVISVLGAASYIEEIVQCDATTYKVNKDKNVHMIVTETMQRALKKEPQVSITLNLVPQMIEGGILVPQNVTVSAALIDPKRDLDRIMGIEGADEDFCYMLGKVFELTKDTTVVENKEGYKFPEIEIQIPMNIERRFRSLNLLTDIQVFGEEKLTYLQCSLNLPQKLMYIEWEIDNLEKFIFEYIVNETPGFMFRKI</sequence>
<dbReference type="Gene3D" id="3.40.50.150">
    <property type="entry name" value="Vaccinia Virus protein VP39"/>
    <property type="match status" value="1"/>
</dbReference>
<dbReference type="eggNOG" id="COG4076">
    <property type="taxonomic scope" value="Bacteria"/>
</dbReference>
<dbReference type="KEGG" id="ccb:Clocel_0017"/>
<evidence type="ECO:0000313" key="3">
    <source>
        <dbReference type="Proteomes" id="UP000002730"/>
    </source>
</evidence>
<dbReference type="InterPro" id="IPR029063">
    <property type="entry name" value="SAM-dependent_MTases_sf"/>
</dbReference>
<keyword evidence="2" id="KW-0223">Dioxygenase</keyword>